<feature type="non-terminal residue" evidence="1">
    <location>
        <position position="45"/>
    </location>
</feature>
<gene>
    <name evidence="1" type="ORF">RPERSI_LOCUS5615</name>
</gene>
<dbReference type="Proteomes" id="UP000789920">
    <property type="component" value="Unassembled WGS sequence"/>
</dbReference>
<evidence type="ECO:0000313" key="2">
    <source>
        <dbReference type="Proteomes" id="UP000789920"/>
    </source>
</evidence>
<evidence type="ECO:0000313" key="1">
    <source>
        <dbReference type="EMBL" id="CAG8592968.1"/>
    </source>
</evidence>
<organism evidence="1 2">
    <name type="scientific">Racocetra persica</name>
    <dbReference type="NCBI Taxonomy" id="160502"/>
    <lineage>
        <taxon>Eukaryota</taxon>
        <taxon>Fungi</taxon>
        <taxon>Fungi incertae sedis</taxon>
        <taxon>Mucoromycota</taxon>
        <taxon>Glomeromycotina</taxon>
        <taxon>Glomeromycetes</taxon>
        <taxon>Diversisporales</taxon>
        <taxon>Gigasporaceae</taxon>
        <taxon>Racocetra</taxon>
    </lineage>
</organism>
<comment type="caution">
    <text evidence="1">The sequence shown here is derived from an EMBL/GenBank/DDBJ whole genome shotgun (WGS) entry which is preliminary data.</text>
</comment>
<protein>
    <submittedName>
        <fullName evidence="1">4798_t:CDS:1</fullName>
    </submittedName>
</protein>
<name>A0ACA9MJ40_9GLOM</name>
<accession>A0ACA9MJ40</accession>
<dbReference type="EMBL" id="CAJVQC010008469">
    <property type="protein sequence ID" value="CAG8592968.1"/>
    <property type="molecule type" value="Genomic_DNA"/>
</dbReference>
<proteinExistence type="predicted"/>
<keyword evidence="2" id="KW-1185">Reference proteome</keyword>
<sequence>MPKSLDTGGYLEIILLPTFRSEMDQFVQMGYLLSYFLDMKGTLSA</sequence>
<reference evidence="1" key="1">
    <citation type="submission" date="2021-06" db="EMBL/GenBank/DDBJ databases">
        <authorList>
            <person name="Kallberg Y."/>
            <person name="Tangrot J."/>
            <person name="Rosling A."/>
        </authorList>
    </citation>
    <scope>NUCLEOTIDE SEQUENCE</scope>
    <source>
        <strain evidence="1">MA461A</strain>
    </source>
</reference>